<dbReference type="OrthoDB" id="8190784at2759"/>
<evidence type="ECO:0000313" key="4">
    <source>
        <dbReference type="Proteomes" id="UP000502823"/>
    </source>
</evidence>
<keyword evidence="4" id="KW-1185">Reference proteome</keyword>
<dbReference type="InterPro" id="IPR033349">
    <property type="entry name" value="ATRIP"/>
</dbReference>
<name>A0A6L2Q207_COPFO</name>
<organism evidence="3 4">
    <name type="scientific">Coptotermes formosanus</name>
    <name type="common">Formosan subterranean termite</name>
    <dbReference type="NCBI Taxonomy" id="36987"/>
    <lineage>
        <taxon>Eukaryota</taxon>
        <taxon>Metazoa</taxon>
        <taxon>Ecdysozoa</taxon>
        <taxon>Arthropoda</taxon>
        <taxon>Hexapoda</taxon>
        <taxon>Insecta</taxon>
        <taxon>Pterygota</taxon>
        <taxon>Neoptera</taxon>
        <taxon>Polyneoptera</taxon>
        <taxon>Dictyoptera</taxon>
        <taxon>Blattodea</taxon>
        <taxon>Blattoidea</taxon>
        <taxon>Termitoidae</taxon>
        <taxon>Rhinotermitidae</taxon>
        <taxon>Coptotermes</taxon>
    </lineage>
</organism>
<feature type="coiled-coil region" evidence="1">
    <location>
        <begin position="304"/>
        <end position="338"/>
    </location>
</feature>
<accession>A0A6L2Q207</accession>
<comment type="caution">
    <text evidence="3">The sequence shown here is derived from an EMBL/GenBank/DDBJ whole genome shotgun (WGS) entry which is preliminary data.</text>
</comment>
<evidence type="ECO:0000313" key="3">
    <source>
        <dbReference type="EMBL" id="GFG36795.1"/>
    </source>
</evidence>
<feature type="region of interest" description="Disordered" evidence="2">
    <location>
        <begin position="224"/>
        <end position="245"/>
    </location>
</feature>
<feature type="region of interest" description="Disordered" evidence="2">
    <location>
        <begin position="151"/>
        <end position="196"/>
    </location>
</feature>
<dbReference type="GO" id="GO:0006281">
    <property type="term" value="P:DNA repair"/>
    <property type="evidence" value="ECO:0007669"/>
    <property type="project" value="TreeGrafter"/>
</dbReference>
<dbReference type="InParanoid" id="A0A6L2Q207"/>
<protein>
    <submittedName>
        <fullName evidence="3">Uncharacterized protein</fullName>
    </submittedName>
</protein>
<sequence length="1134" mass="128256">MWTQCGVMLILFSQQKSQHETKLYDMFSNNSISKNVHQTGSRKSSLQVREHEVSYPPSKKPRLAENYMSRQAGVEDDVWGDDLDANSVEECFLLASQALSQTSVPEASRTRDQAHTGENIKIQQFQTPTMQAFRPRQAAAFTKNALSTSKWTGMHPRKIPSTRMPSDILSKSGPLSSKHPEMSSEDLKGRSVTSKSKHVEILPTSIAPSMAQVEMAQRNTSLLSSRTSSVNVPSSSSSASPLNDINTVNELHGRDLLVRELQQLRLAHQKLQDHVLTKEGEVSILRTQLNRKNAEVETERLTKAQEMESQAQEYRDKMKDLQKELEQMRTQLEFKTLEVDNAWERCRLLESQSKVKLVEPQNSQIPQKFPKKLPVKGSTSASAAPQTSILPPSLKHVKFEIHLPEGEYGKNLTPRGSAVNVTHTSVSRLVLLDSLEGDSAQQLIQKVVCQCYLMLAKQRDLLKLHKPPQSKDKLKDQDLKVSMAAGSLFGDKANLMSARLLYRNEQGVETRRALGLMGALALVSQYAAEYMSGVIVCKKSVTVRKVEKKCLQRRPVHKNWRERLGTVQSCKLKPAHMSSTVRKIVEQRILTNLAISRARASIRAAKFEKSRTEAQQAKVELGEIRLSELDRSVSSKGSRRPPNPLMVYKKYLEKCKPASQAKAKQLGQESSSRSLAPVVQFPNAESGPSSLLNQPKMTSEHTLKYQDTHDQSGSSKVSDCSDDHVFKKPFPVKQKAPRHKTTIKEGGKKRVKIQNKKNKAFMKTSAIRRKFLPVRYLHPSVLEKQNKDAARVMKLMLEKGHLRRKKENVRKKQTVDLFETLHKIVLLICDQRLSLQFNGVLLGVTHLLRVISCRVDFKEDRCPVLARIVRDIILCRPSVNVLMELTDLFFSLGKYRSIMATLCCGAGPSPYLGGTIGVVYFVKGKARYDLGSNEEVEYFGRDSCMIALLCWMLLVQRATIHQYVVLASNVIKWLVCVSSQQQDGPNWIGSNDSEVELCDCQCRARIIEAAIMLLHLCYSHIRKSDFQDNRLFRDIRHLLGRGLIFLHRLVHQDADVGLLMANAEGEYQVLIHGLIDNLQFMNFSEQEEEALKVLKELEDQQDMHNPTLKYTEPARVVMDNIFETIKSFCGPSYK</sequence>
<keyword evidence="1" id="KW-0175">Coiled coil</keyword>
<reference evidence="4" key="1">
    <citation type="submission" date="2020-01" db="EMBL/GenBank/DDBJ databases">
        <title>Draft genome sequence of the Termite Coptotermes fromosanus.</title>
        <authorList>
            <person name="Itakura S."/>
            <person name="Yosikawa Y."/>
            <person name="Umezawa K."/>
        </authorList>
    </citation>
    <scope>NUCLEOTIDE SEQUENCE [LARGE SCALE GENOMIC DNA]</scope>
</reference>
<dbReference type="PANTHER" id="PTHR28594">
    <property type="entry name" value="ATR-INTERACTING PROTEIN"/>
    <property type="match status" value="1"/>
</dbReference>
<feature type="compositionally biased region" description="Basic and acidic residues" evidence="2">
    <location>
        <begin position="178"/>
        <end position="189"/>
    </location>
</feature>
<evidence type="ECO:0000256" key="2">
    <source>
        <dbReference type="SAM" id="MobiDB-lite"/>
    </source>
</evidence>
<evidence type="ECO:0000256" key="1">
    <source>
        <dbReference type="SAM" id="Coils"/>
    </source>
</evidence>
<gene>
    <name evidence="3" type="ORF">Cfor_08635</name>
</gene>
<proteinExistence type="predicted"/>
<feature type="compositionally biased region" description="Low complexity" evidence="2">
    <location>
        <begin position="224"/>
        <end position="240"/>
    </location>
</feature>
<feature type="region of interest" description="Disordered" evidence="2">
    <location>
        <begin position="368"/>
        <end position="389"/>
    </location>
</feature>
<dbReference type="Proteomes" id="UP000502823">
    <property type="component" value="Unassembled WGS sequence"/>
</dbReference>
<dbReference type="EMBL" id="BLKM01009497">
    <property type="protein sequence ID" value="GFG36795.1"/>
    <property type="molecule type" value="Genomic_DNA"/>
</dbReference>
<feature type="compositionally biased region" description="Polar residues" evidence="2">
    <location>
        <begin position="377"/>
        <end position="389"/>
    </location>
</feature>
<dbReference type="PANTHER" id="PTHR28594:SF1">
    <property type="entry name" value="ATR-INTERACTING PROTEIN"/>
    <property type="match status" value="1"/>
</dbReference>
<dbReference type="GO" id="GO:0000077">
    <property type="term" value="P:DNA damage checkpoint signaling"/>
    <property type="evidence" value="ECO:0007669"/>
    <property type="project" value="InterPro"/>
</dbReference>
<dbReference type="AlphaFoldDB" id="A0A6L2Q207"/>